<name>A0A0F9W2W3_9ZZZZ</name>
<dbReference type="EMBL" id="LAZR01000015">
    <property type="protein sequence ID" value="KKO06568.1"/>
    <property type="molecule type" value="Genomic_DNA"/>
</dbReference>
<gene>
    <name evidence="1" type="ORF">LCGC14_0063760</name>
</gene>
<accession>A0A0F9W2W3</accession>
<evidence type="ECO:0000313" key="1">
    <source>
        <dbReference type="EMBL" id="KKO06568.1"/>
    </source>
</evidence>
<protein>
    <submittedName>
        <fullName evidence="1">Uncharacterized protein</fullName>
    </submittedName>
</protein>
<sequence>MTSSDVEKAVAATEAFVSVLQAEDLPGWAKRFAQIAAYLKVGDVEGALHSYRNTSYAGPGSLSDIYAQDQAAFDRAWSQCSVALRALRKA</sequence>
<organism evidence="1">
    <name type="scientific">marine sediment metagenome</name>
    <dbReference type="NCBI Taxonomy" id="412755"/>
    <lineage>
        <taxon>unclassified sequences</taxon>
        <taxon>metagenomes</taxon>
        <taxon>ecological metagenomes</taxon>
    </lineage>
</organism>
<dbReference type="AlphaFoldDB" id="A0A0F9W2W3"/>
<proteinExistence type="predicted"/>
<comment type="caution">
    <text evidence="1">The sequence shown here is derived from an EMBL/GenBank/DDBJ whole genome shotgun (WGS) entry which is preliminary data.</text>
</comment>
<reference evidence="1" key="1">
    <citation type="journal article" date="2015" name="Nature">
        <title>Complex archaea that bridge the gap between prokaryotes and eukaryotes.</title>
        <authorList>
            <person name="Spang A."/>
            <person name="Saw J.H."/>
            <person name="Jorgensen S.L."/>
            <person name="Zaremba-Niedzwiedzka K."/>
            <person name="Martijn J."/>
            <person name="Lind A.E."/>
            <person name="van Eijk R."/>
            <person name="Schleper C."/>
            <person name="Guy L."/>
            <person name="Ettema T.J."/>
        </authorList>
    </citation>
    <scope>NUCLEOTIDE SEQUENCE</scope>
</reference>